<keyword evidence="3" id="KW-1185">Reference proteome</keyword>
<feature type="region of interest" description="Disordered" evidence="1">
    <location>
        <begin position="1"/>
        <end position="45"/>
    </location>
</feature>
<sequence>MITGAGRTTPPCGRRGPRPAERKGPEHRRQPHPALPGPSRFTADR</sequence>
<evidence type="ECO:0000256" key="1">
    <source>
        <dbReference type="SAM" id="MobiDB-lite"/>
    </source>
</evidence>
<proteinExistence type="predicted"/>
<name>A0A6I8LM68_9PSEU</name>
<dbReference type="Proteomes" id="UP000399805">
    <property type="component" value="Unassembled WGS sequence"/>
</dbReference>
<accession>A0A6I8LM68</accession>
<evidence type="ECO:0000313" key="3">
    <source>
        <dbReference type="Proteomes" id="UP000399805"/>
    </source>
</evidence>
<dbReference type="EMBL" id="CABVGP010000001">
    <property type="protein sequence ID" value="VVJ17488.1"/>
    <property type="molecule type" value="Genomic_DNA"/>
</dbReference>
<feature type="compositionally biased region" description="Basic and acidic residues" evidence="1">
    <location>
        <begin position="18"/>
        <end position="28"/>
    </location>
</feature>
<reference evidence="2 3" key="1">
    <citation type="submission" date="2019-09" db="EMBL/GenBank/DDBJ databases">
        <authorList>
            <person name="Leyn A S."/>
        </authorList>
    </citation>
    <scope>NUCLEOTIDE SEQUENCE [LARGE SCALE GENOMIC DNA]</scope>
    <source>
        <strain evidence="2">AA231_1</strain>
    </source>
</reference>
<feature type="compositionally biased region" description="Low complexity" evidence="1">
    <location>
        <begin position="1"/>
        <end position="14"/>
    </location>
</feature>
<protein>
    <submittedName>
        <fullName evidence="2">Uncharacterized protein</fullName>
    </submittedName>
</protein>
<evidence type="ECO:0000313" key="2">
    <source>
        <dbReference type="EMBL" id="VVJ17488.1"/>
    </source>
</evidence>
<organism evidence="2 3">
    <name type="scientific">Amycolatopsis camponoti</name>
    <dbReference type="NCBI Taxonomy" id="2606593"/>
    <lineage>
        <taxon>Bacteria</taxon>
        <taxon>Bacillati</taxon>
        <taxon>Actinomycetota</taxon>
        <taxon>Actinomycetes</taxon>
        <taxon>Pseudonocardiales</taxon>
        <taxon>Pseudonocardiaceae</taxon>
        <taxon>Amycolatopsis</taxon>
    </lineage>
</organism>
<gene>
    <name evidence="2" type="ORF">AA23TX_02509</name>
</gene>
<dbReference type="AlphaFoldDB" id="A0A6I8LM68"/>